<dbReference type="GO" id="GO:0004252">
    <property type="term" value="F:serine-type endopeptidase activity"/>
    <property type="evidence" value="ECO:0007669"/>
    <property type="project" value="InterPro"/>
</dbReference>
<dbReference type="InterPro" id="IPR043504">
    <property type="entry name" value="Peptidase_S1_PA_chymotrypsin"/>
</dbReference>
<name>A0A1R1Y1U8_9FUNG</name>
<dbReference type="OrthoDB" id="6380398at2759"/>
<evidence type="ECO:0000259" key="2">
    <source>
        <dbReference type="PROSITE" id="PS50240"/>
    </source>
</evidence>
<dbReference type="GO" id="GO:0006508">
    <property type="term" value="P:proteolysis"/>
    <property type="evidence" value="ECO:0007669"/>
    <property type="project" value="InterPro"/>
</dbReference>
<keyword evidence="4" id="KW-1185">Reference proteome</keyword>
<comment type="caution">
    <text evidence="3">The sequence shown here is derived from an EMBL/GenBank/DDBJ whole genome shotgun (WGS) entry which is preliminary data.</text>
</comment>
<dbReference type="AlphaFoldDB" id="A0A1R1Y1U8"/>
<dbReference type="InterPro" id="IPR001254">
    <property type="entry name" value="Trypsin_dom"/>
</dbReference>
<dbReference type="EMBL" id="LSSN01001151">
    <property type="protein sequence ID" value="OMJ20799.1"/>
    <property type="molecule type" value="Genomic_DNA"/>
</dbReference>
<evidence type="ECO:0000313" key="3">
    <source>
        <dbReference type="EMBL" id="OMJ20799.1"/>
    </source>
</evidence>
<organism evidence="3 4">
    <name type="scientific">Smittium culicis</name>
    <dbReference type="NCBI Taxonomy" id="133412"/>
    <lineage>
        <taxon>Eukaryota</taxon>
        <taxon>Fungi</taxon>
        <taxon>Fungi incertae sedis</taxon>
        <taxon>Zoopagomycota</taxon>
        <taxon>Kickxellomycotina</taxon>
        <taxon>Harpellomycetes</taxon>
        <taxon>Harpellales</taxon>
        <taxon>Legeriomycetaceae</taxon>
        <taxon>Smittium</taxon>
    </lineage>
</organism>
<dbReference type="Proteomes" id="UP000187283">
    <property type="component" value="Unassembled WGS sequence"/>
</dbReference>
<accession>A0A1R1Y1U8</accession>
<dbReference type="Pfam" id="PF00089">
    <property type="entry name" value="Trypsin"/>
    <property type="match status" value="1"/>
</dbReference>
<dbReference type="InterPro" id="IPR051333">
    <property type="entry name" value="CLIP_Serine_Protease"/>
</dbReference>
<dbReference type="PROSITE" id="PS50240">
    <property type="entry name" value="TRYPSIN_DOM"/>
    <property type="match status" value="1"/>
</dbReference>
<reference evidence="3 4" key="1">
    <citation type="submission" date="2017-01" db="EMBL/GenBank/DDBJ databases">
        <authorList>
            <person name="Mah S.A."/>
            <person name="Swanson W.J."/>
            <person name="Moy G.W."/>
            <person name="Vacquier V.D."/>
        </authorList>
    </citation>
    <scope>NUCLEOTIDE SEQUENCE [LARGE SCALE GENOMIC DNA]</scope>
    <source>
        <strain evidence="3 4">GSMNP</strain>
    </source>
</reference>
<gene>
    <name evidence="3" type="ORF">AYI70_g3881</name>
</gene>
<feature type="chain" id="PRO_5011960922" evidence="1">
    <location>
        <begin position="17"/>
        <end position="321"/>
    </location>
</feature>
<proteinExistence type="predicted"/>
<dbReference type="PANTHER" id="PTHR24260:SF136">
    <property type="entry name" value="GH08193P-RELATED"/>
    <property type="match status" value="1"/>
</dbReference>
<protein>
    <submittedName>
        <fullName evidence="3">Chymotrypsin-C</fullName>
    </submittedName>
</protein>
<evidence type="ECO:0000313" key="4">
    <source>
        <dbReference type="Proteomes" id="UP000187283"/>
    </source>
</evidence>
<feature type="signal peptide" evidence="1">
    <location>
        <begin position="1"/>
        <end position="16"/>
    </location>
</feature>
<dbReference type="SMART" id="SM00020">
    <property type="entry name" value="Tryp_SPc"/>
    <property type="match status" value="1"/>
</dbReference>
<dbReference type="PRINTS" id="PR00722">
    <property type="entry name" value="CHYMOTRYPSIN"/>
</dbReference>
<dbReference type="InterPro" id="IPR001314">
    <property type="entry name" value="Peptidase_S1A"/>
</dbReference>
<feature type="domain" description="Peptidase S1" evidence="2">
    <location>
        <begin position="42"/>
        <end position="283"/>
    </location>
</feature>
<dbReference type="PANTHER" id="PTHR24260">
    <property type="match status" value="1"/>
</dbReference>
<dbReference type="CDD" id="cd00190">
    <property type="entry name" value="Tryp_SPc"/>
    <property type="match status" value="1"/>
</dbReference>
<dbReference type="Gene3D" id="2.40.10.10">
    <property type="entry name" value="Trypsin-like serine proteases"/>
    <property type="match status" value="1"/>
</dbReference>
<keyword evidence="1" id="KW-0732">Signal</keyword>
<dbReference type="STRING" id="133412.A0A1R1Y1U8"/>
<evidence type="ECO:0000256" key="1">
    <source>
        <dbReference type="SAM" id="SignalP"/>
    </source>
</evidence>
<dbReference type="InterPro" id="IPR009003">
    <property type="entry name" value="Peptidase_S1_PA"/>
</dbReference>
<dbReference type="SUPFAM" id="SSF50494">
    <property type="entry name" value="Trypsin-like serine proteases"/>
    <property type="match status" value="1"/>
</dbReference>
<sequence length="321" mass="35165">MKVIAYSLLIASTLSASVPIIGSRIPARASRNPAQTSRVKRVINGSNADLTDFPYISNQDTLRNNSWTSCGGSLISSKHILTSAQCVHFGLETPAPSKDFILSYGNTNLEAFAEDTFNIDSYIVHPGFKYDEYKTNDIAIIVLKEPVDSSVASFAKIYDLPVTEGMISSAPGWGDRLGPNPRLLKKTDQKVSSGERCVRYNEKWNGNTGDTICIQENGISSTCFGDAGGPLALIDLPGSPIIGINSFFQYFGPLQFFGCNSINTTSYYTNVIKHIDFISESISVPKELLLYSTEGTNQEKDISIEKITGRKRISKRSTKND</sequence>